<comment type="caution">
    <text evidence="2">The sequence shown here is derived from an EMBL/GenBank/DDBJ whole genome shotgun (WGS) entry which is preliminary data.</text>
</comment>
<evidence type="ECO:0000256" key="1">
    <source>
        <dbReference type="SAM" id="Phobius"/>
    </source>
</evidence>
<evidence type="ECO:0008006" key="4">
    <source>
        <dbReference type="Google" id="ProtNLM"/>
    </source>
</evidence>
<accession>A0A2V5K8Q6</accession>
<keyword evidence="1" id="KW-0812">Transmembrane</keyword>
<proteinExistence type="predicted"/>
<dbReference type="Proteomes" id="UP000247476">
    <property type="component" value="Unassembled WGS sequence"/>
</dbReference>
<keyword evidence="1" id="KW-1133">Transmembrane helix</keyword>
<reference evidence="2 3" key="1">
    <citation type="submission" date="2018-05" db="EMBL/GenBank/DDBJ databases">
        <title>Paenibacillus flagellatus sp. nov., isolated from selenium mineral soil.</title>
        <authorList>
            <person name="Dai X."/>
        </authorList>
    </citation>
    <scope>NUCLEOTIDE SEQUENCE [LARGE SCALE GENOMIC DNA]</scope>
    <source>
        <strain evidence="2 3">DXL2</strain>
    </source>
</reference>
<evidence type="ECO:0000313" key="2">
    <source>
        <dbReference type="EMBL" id="PYI55778.1"/>
    </source>
</evidence>
<keyword evidence="1" id="KW-0472">Membrane</keyword>
<dbReference type="RefSeq" id="WP_110839579.1">
    <property type="nucleotide sequence ID" value="NZ_QJVJ01000003.1"/>
</dbReference>
<feature type="transmembrane region" description="Helical" evidence="1">
    <location>
        <begin position="20"/>
        <end position="44"/>
    </location>
</feature>
<evidence type="ECO:0000313" key="3">
    <source>
        <dbReference type="Proteomes" id="UP000247476"/>
    </source>
</evidence>
<sequence>MGKFLVKLFVNGAIAVSLLYWFTEASLLSCITASVVFTLIAYAIGDQFILRTAGNGVATTADAVMAFVYFWAVAYIMDWSLSWTELLTLTLLLGIAEFMIHRLMRMDSFRQFSK</sequence>
<keyword evidence="3" id="KW-1185">Reference proteome</keyword>
<dbReference type="AlphaFoldDB" id="A0A2V5K8Q6"/>
<feature type="transmembrane region" description="Helical" evidence="1">
    <location>
        <begin position="83"/>
        <end position="104"/>
    </location>
</feature>
<dbReference type="Pfam" id="PF10710">
    <property type="entry name" value="DUF2512"/>
    <property type="match status" value="1"/>
</dbReference>
<name>A0A2V5K8Q6_9BACL</name>
<organism evidence="2 3">
    <name type="scientific">Paenibacillus flagellatus</name>
    <dbReference type="NCBI Taxonomy" id="2211139"/>
    <lineage>
        <taxon>Bacteria</taxon>
        <taxon>Bacillati</taxon>
        <taxon>Bacillota</taxon>
        <taxon>Bacilli</taxon>
        <taxon>Bacillales</taxon>
        <taxon>Paenibacillaceae</taxon>
        <taxon>Paenibacillus</taxon>
    </lineage>
</organism>
<dbReference type="EMBL" id="QJVJ01000003">
    <property type="protein sequence ID" value="PYI55778.1"/>
    <property type="molecule type" value="Genomic_DNA"/>
</dbReference>
<feature type="transmembrane region" description="Helical" evidence="1">
    <location>
        <begin position="56"/>
        <end position="77"/>
    </location>
</feature>
<dbReference type="OrthoDB" id="2111682at2"/>
<gene>
    <name evidence="2" type="ORF">DLM86_08660</name>
</gene>
<dbReference type="InterPro" id="IPR019649">
    <property type="entry name" value="DUF2512"/>
</dbReference>
<protein>
    <recommendedName>
        <fullName evidence="4">DUF2512 domain-containing protein</fullName>
    </recommendedName>
</protein>